<evidence type="ECO:0000256" key="3">
    <source>
        <dbReference type="ARBA" id="ARBA00022692"/>
    </source>
</evidence>
<dbReference type="InterPro" id="IPR050790">
    <property type="entry name" value="ExbB/TolQ_transport"/>
</dbReference>
<name>A0A2U1F6R5_9PORP</name>
<evidence type="ECO:0000256" key="7">
    <source>
        <dbReference type="SAM" id="Phobius"/>
    </source>
</evidence>
<dbReference type="AlphaFoldDB" id="A0A2U1F6R5"/>
<dbReference type="PANTHER" id="PTHR30625">
    <property type="entry name" value="PROTEIN TOLQ"/>
    <property type="match status" value="1"/>
</dbReference>
<dbReference type="GeneID" id="94551388"/>
<evidence type="ECO:0000313" key="10">
    <source>
        <dbReference type="Proteomes" id="UP000245462"/>
    </source>
</evidence>
<feature type="transmembrane region" description="Helical" evidence="7">
    <location>
        <begin position="46"/>
        <end position="65"/>
    </location>
</feature>
<accession>A0A2U1F6R5</accession>
<evidence type="ECO:0000313" key="9">
    <source>
        <dbReference type="EMBL" id="PVZ07842.1"/>
    </source>
</evidence>
<evidence type="ECO:0000256" key="1">
    <source>
        <dbReference type="ARBA" id="ARBA00004651"/>
    </source>
</evidence>
<dbReference type="Pfam" id="PF01618">
    <property type="entry name" value="MotA_ExbB"/>
    <property type="match status" value="1"/>
</dbReference>
<dbReference type="PANTHER" id="PTHR30625:SF17">
    <property type="entry name" value="TOLQ-RELATED"/>
    <property type="match status" value="1"/>
</dbReference>
<protein>
    <submittedName>
        <fullName evidence="9">Outer membrane transport energization protein ExbB</fullName>
    </submittedName>
</protein>
<evidence type="ECO:0000256" key="6">
    <source>
        <dbReference type="RuleBase" id="RU004057"/>
    </source>
</evidence>
<proteinExistence type="inferred from homology"/>
<evidence type="ECO:0000256" key="4">
    <source>
        <dbReference type="ARBA" id="ARBA00022989"/>
    </source>
</evidence>
<sequence length="243" mass="25895">MNFLSIPFLQITAQPAGTPIDSLTTVNAAAAPVETSLSIMDLAVKGGWIMIVLALLSALAIYIFVRKVIEIRAAGREEDSFMDRIKDYIHEGKIDSAMRLCQDKGTPSARMIAKGITRLGRPLSDVLVAIENTGNIEIGKMEKGLPIIATIAAGAPMIGFLGTVTGMVRAFFDMANAGSGGVDVALLSGGIYEALVTTVGGLVVGIVTLFAYNYLVAQVDKVVNKMETKTLEFMDLLNEPIKK</sequence>
<comment type="caution">
    <text evidence="9">The sequence shown here is derived from an EMBL/GenBank/DDBJ whole genome shotgun (WGS) entry which is preliminary data.</text>
</comment>
<comment type="subcellular location">
    <subcellularLocation>
        <location evidence="1">Cell membrane</location>
        <topology evidence="1">Multi-pass membrane protein</topology>
    </subcellularLocation>
    <subcellularLocation>
        <location evidence="6">Membrane</location>
        <topology evidence="6">Multi-pass membrane protein</topology>
    </subcellularLocation>
</comment>
<dbReference type="Proteomes" id="UP000245462">
    <property type="component" value="Unassembled WGS sequence"/>
</dbReference>
<feature type="transmembrane region" description="Helical" evidence="7">
    <location>
        <begin position="192"/>
        <end position="216"/>
    </location>
</feature>
<feature type="transmembrane region" description="Helical" evidence="7">
    <location>
        <begin position="147"/>
        <end position="172"/>
    </location>
</feature>
<dbReference type="GO" id="GO:0017038">
    <property type="term" value="P:protein import"/>
    <property type="evidence" value="ECO:0007669"/>
    <property type="project" value="TreeGrafter"/>
</dbReference>
<reference evidence="9 10" key="1">
    <citation type="submission" date="2018-04" db="EMBL/GenBank/DDBJ databases">
        <title>Genomic Encyclopedia of Type Strains, Phase IV (KMG-IV): sequencing the most valuable type-strain genomes for metagenomic binning, comparative biology and taxonomic classification.</title>
        <authorList>
            <person name="Goeker M."/>
        </authorList>
    </citation>
    <scope>NUCLEOTIDE SEQUENCE [LARGE SCALE GENOMIC DNA]</scope>
    <source>
        <strain evidence="9 10">DSM 28520</strain>
    </source>
</reference>
<keyword evidence="4 7" id="KW-1133">Transmembrane helix</keyword>
<dbReference type="OrthoDB" id="4045at2"/>
<keyword evidence="3 7" id="KW-0812">Transmembrane</keyword>
<keyword evidence="5 7" id="KW-0472">Membrane</keyword>
<keyword evidence="10" id="KW-1185">Reference proteome</keyword>
<dbReference type="EMBL" id="QEKY01000017">
    <property type="protein sequence ID" value="PVZ07842.1"/>
    <property type="molecule type" value="Genomic_DNA"/>
</dbReference>
<evidence type="ECO:0000256" key="2">
    <source>
        <dbReference type="ARBA" id="ARBA00022475"/>
    </source>
</evidence>
<gene>
    <name evidence="9" type="ORF">C7382_11736</name>
</gene>
<evidence type="ECO:0000256" key="5">
    <source>
        <dbReference type="ARBA" id="ARBA00023136"/>
    </source>
</evidence>
<feature type="domain" description="MotA/TolQ/ExbB proton channel" evidence="8">
    <location>
        <begin position="106"/>
        <end position="227"/>
    </location>
</feature>
<keyword evidence="2" id="KW-1003">Cell membrane</keyword>
<dbReference type="InterPro" id="IPR002898">
    <property type="entry name" value="MotA_ExbB_proton_chnl"/>
</dbReference>
<keyword evidence="6" id="KW-0653">Protein transport</keyword>
<organism evidence="9 10">
    <name type="scientific">Porphyromonas loveana</name>
    <dbReference type="NCBI Taxonomy" id="1884669"/>
    <lineage>
        <taxon>Bacteria</taxon>
        <taxon>Pseudomonadati</taxon>
        <taxon>Bacteroidota</taxon>
        <taxon>Bacteroidia</taxon>
        <taxon>Bacteroidales</taxon>
        <taxon>Porphyromonadaceae</taxon>
        <taxon>Porphyromonas</taxon>
    </lineage>
</organism>
<dbReference type="RefSeq" id="WP_116679918.1">
    <property type="nucleotide sequence ID" value="NZ_JBGXZY010000039.1"/>
</dbReference>
<keyword evidence="6" id="KW-0813">Transport</keyword>
<comment type="similarity">
    <text evidence="6">Belongs to the exbB/tolQ family.</text>
</comment>
<evidence type="ECO:0000259" key="8">
    <source>
        <dbReference type="Pfam" id="PF01618"/>
    </source>
</evidence>
<dbReference type="GO" id="GO:0005886">
    <property type="term" value="C:plasma membrane"/>
    <property type="evidence" value="ECO:0007669"/>
    <property type="project" value="UniProtKB-SubCell"/>
</dbReference>